<reference evidence="2" key="1">
    <citation type="submission" date="2007-07" db="EMBL/GenBank/DDBJ databases">
        <title>PCAP assembly of the Caenorhabditis remanei genome.</title>
        <authorList>
            <consortium name="The Caenorhabditis remanei Sequencing Consortium"/>
            <person name="Wilson R.K."/>
        </authorList>
    </citation>
    <scope>NUCLEOTIDE SEQUENCE [LARGE SCALE GENOMIC DNA]</scope>
    <source>
        <strain evidence="2">PB4641</strain>
    </source>
</reference>
<dbReference type="InParanoid" id="E3MMN4"/>
<feature type="region of interest" description="Disordered" evidence="1">
    <location>
        <begin position="65"/>
        <end position="96"/>
    </location>
</feature>
<gene>
    <name evidence="2" type="ORF">CRE_03196</name>
</gene>
<organism evidence="3">
    <name type="scientific">Caenorhabditis remanei</name>
    <name type="common">Caenorhabditis vulgaris</name>
    <dbReference type="NCBI Taxonomy" id="31234"/>
    <lineage>
        <taxon>Eukaryota</taxon>
        <taxon>Metazoa</taxon>
        <taxon>Ecdysozoa</taxon>
        <taxon>Nematoda</taxon>
        <taxon>Chromadorea</taxon>
        <taxon>Rhabditida</taxon>
        <taxon>Rhabditina</taxon>
        <taxon>Rhabditomorpha</taxon>
        <taxon>Rhabditoidea</taxon>
        <taxon>Rhabditidae</taxon>
        <taxon>Peloderinae</taxon>
        <taxon>Caenorhabditis</taxon>
    </lineage>
</organism>
<name>E3MMN4_CAERE</name>
<dbReference type="EMBL" id="DS268457">
    <property type="protein sequence ID" value="EFP04968.1"/>
    <property type="molecule type" value="Genomic_DNA"/>
</dbReference>
<accession>E3MMN4</accession>
<sequence>MNAELTANFNSNLQQVAHLLVFRANNSEHMHSVLLVSYPVTTVTHRLSVYPTRAVTPRANVPSQILEPMDSGRKCTTDDHNGLAVGHQKSTPERTERVGRIISKRSRFVSC</sequence>
<evidence type="ECO:0000313" key="3">
    <source>
        <dbReference type="Proteomes" id="UP000008281"/>
    </source>
</evidence>
<evidence type="ECO:0000313" key="2">
    <source>
        <dbReference type="EMBL" id="EFP04968.1"/>
    </source>
</evidence>
<keyword evidence="3" id="KW-1185">Reference proteome</keyword>
<evidence type="ECO:0000256" key="1">
    <source>
        <dbReference type="SAM" id="MobiDB-lite"/>
    </source>
</evidence>
<dbReference type="AlphaFoldDB" id="E3MMN4"/>
<feature type="compositionally biased region" description="Basic and acidic residues" evidence="1">
    <location>
        <begin position="70"/>
        <end position="81"/>
    </location>
</feature>
<dbReference type="HOGENOM" id="CLU_2160738_0_0_1"/>
<dbReference type="Proteomes" id="UP000008281">
    <property type="component" value="Unassembled WGS sequence"/>
</dbReference>
<protein>
    <submittedName>
        <fullName evidence="2">Uncharacterized protein</fullName>
    </submittedName>
</protein>
<proteinExistence type="predicted"/>